<evidence type="ECO:0000313" key="2">
    <source>
        <dbReference type="EMBL" id="AEW62707.1"/>
    </source>
</evidence>
<dbReference type="KEGG" id="kpm:KPHS_40090"/>
<dbReference type="Pfam" id="PF17399">
    <property type="entry name" value="DUF5405"/>
    <property type="match status" value="1"/>
</dbReference>
<gene>
    <name evidence="2" type="ordered locus">KPHS_40090</name>
</gene>
<dbReference type="RefSeq" id="YP_005228309.1">
    <property type="nucleotide sequence ID" value="NC_016845.1"/>
</dbReference>
<dbReference type="RefSeq" id="WP_014343385.1">
    <property type="nucleotide sequence ID" value="NC_016845.1"/>
</dbReference>
<dbReference type="InterPro" id="IPR035404">
    <property type="entry name" value="DUF5405"/>
</dbReference>
<evidence type="ECO:0000313" key="3">
    <source>
        <dbReference type="Proteomes" id="UP000007841"/>
    </source>
</evidence>
<accession>A0A0H3GWC5</accession>
<dbReference type="AlphaFoldDB" id="A0A0H3GWC5"/>
<dbReference type="HOGENOM" id="CLU_167496_1_1_6"/>
<keyword evidence="3" id="KW-1185">Reference proteome</keyword>
<protein>
    <submittedName>
        <fullName evidence="2">Phage protein</fullName>
    </submittedName>
</protein>
<dbReference type="EMBL" id="CP003200">
    <property type="protein sequence ID" value="AEW62707.1"/>
    <property type="molecule type" value="Genomic_DNA"/>
</dbReference>
<evidence type="ECO:0000259" key="1">
    <source>
        <dbReference type="Pfam" id="PF17399"/>
    </source>
</evidence>
<feature type="domain" description="DUF5405" evidence="1">
    <location>
        <begin position="5"/>
        <end position="86"/>
    </location>
</feature>
<sequence length="90" mass="10105">MSLRIEIGDKWIINSDQYQFILSEKKVAKSGRKAGEEWLDTIGYYPKIEQLISGLIHHHIQQSAITSIEDMAAEIKRIGEMCASSIKAAA</sequence>
<dbReference type="Proteomes" id="UP000007841">
    <property type="component" value="Chromosome"/>
</dbReference>
<proteinExistence type="predicted"/>
<reference evidence="2 3" key="1">
    <citation type="journal article" date="2012" name="J. Bacteriol.">
        <title>Complete genome sequence of Klebsiella pneumoniae subsp. pneumoniae HS11286, a multidrug-resistant strain isolated from human sputum.</title>
        <authorList>
            <person name="Liu P."/>
            <person name="Li P."/>
            <person name="Jiang X."/>
            <person name="Bi D."/>
            <person name="Xie Y."/>
            <person name="Tai C."/>
            <person name="Deng Z."/>
            <person name="Rajakumar K."/>
            <person name="Ou H.Y."/>
        </authorList>
    </citation>
    <scope>NUCLEOTIDE SEQUENCE [LARGE SCALE GENOMIC DNA]</scope>
    <source>
        <strain evidence="2 3">HS11286</strain>
    </source>
</reference>
<dbReference type="GeneID" id="11849052"/>
<dbReference type="STRING" id="1125630.KPHS_40090"/>
<dbReference type="PATRIC" id="fig|1125630.4.peg.3914"/>
<organism evidence="2 3">
    <name type="scientific">Klebsiella pneumoniae subsp. pneumoniae (strain HS11286)</name>
    <dbReference type="NCBI Taxonomy" id="1125630"/>
    <lineage>
        <taxon>Bacteria</taxon>
        <taxon>Pseudomonadati</taxon>
        <taxon>Pseudomonadota</taxon>
        <taxon>Gammaproteobacteria</taxon>
        <taxon>Enterobacterales</taxon>
        <taxon>Enterobacteriaceae</taxon>
        <taxon>Klebsiella/Raoultella group</taxon>
        <taxon>Klebsiella</taxon>
        <taxon>Klebsiella pneumoniae complex</taxon>
    </lineage>
</organism>
<name>A0A0H3GWC5_KLEPH</name>